<evidence type="ECO:0000313" key="2">
    <source>
        <dbReference type="EMBL" id="AID37276.1"/>
    </source>
</evidence>
<organism evidence="2">
    <name type="scientific">Serratia marcescens</name>
    <dbReference type="NCBI Taxonomy" id="615"/>
    <lineage>
        <taxon>Bacteria</taxon>
        <taxon>Pseudomonadati</taxon>
        <taxon>Pseudomonadota</taxon>
        <taxon>Gammaproteobacteria</taxon>
        <taxon>Enterobacterales</taxon>
        <taxon>Yersiniaceae</taxon>
        <taxon>Serratia</taxon>
    </lineage>
</organism>
<dbReference type="EMBL" id="KJ577613">
    <property type="protein sequence ID" value="AID37276.1"/>
    <property type="molecule type" value="Genomic_DNA"/>
</dbReference>
<dbReference type="Pfam" id="PF18847">
    <property type="entry name" value="LPD29"/>
    <property type="match status" value="1"/>
</dbReference>
<accession>A0A096XNT0</accession>
<keyword evidence="2" id="KW-0614">Plasmid</keyword>
<protein>
    <recommendedName>
        <fullName evidence="1">Large polyvalent protein associated domain-containing protein</fullName>
    </recommendedName>
</protein>
<dbReference type="InterPro" id="IPR041311">
    <property type="entry name" value="LPD29"/>
</dbReference>
<sequence length="200" mass="22066">MTTQYLTAADTAKLVRKALKEAFPDMKFSVRSHTYSGGASLTVAWTDGPNIKQVEAVTCRFQGSYFDGQIDYKGSIYHLVGGVPVSFGADSIHCRRSFSDVAIEQGIDRIFRKYPQNFREAGIAKPTIEEFRSGRLWATYVPFLSSHCGDSLQGEINAAINHHSDRLRGKESPTAQSVFVTHDDGYSRQCGSGYSAVSVH</sequence>
<dbReference type="RefSeq" id="WP_024125995.1">
    <property type="nucleotide sequence ID" value="NZ_KJ577613.1"/>
</dbReference>
<gene>
    <name evidence="2" type="ORF">pDCPR1_09</name>
</gene>
<evidence type="ECO:0000259" key="1">
    <source>
        <dbReference type="Pfam" id="PF18847"/>
    </source>
</evidence>
<name>A0A096XNT0_SERMA</name>
<reference evidence="2" key="1">
    <citation type="journal article" date="2014" name="Antimicrob. Agents Chemother.">
        <title>A blaVIM-2 Plasmid Disseminating in Extensively Drug-Resistant Clinical Pseudomonas aeruginosa and Serratia marcescens Isolates.</title>
        <authorList>
            <person name="Vilacoba E."/>
            <person name="Quiroga C."/>
            <person name="Pistorio M."/>
            <person name="Famiglietti A."/>
            <person name="Rodriguez H."/>
            <person name="Kovensky J."/>
            <person name="Deraspe M."/>
            <person name="Raymond F."/>
            <person name="Roy P.H."/>
            <person name="Centron D."/>
        </authorList>
    </citation>
    <scope>NUCLEOTIDE SEQUENCE</scope>
    <source>
        <strain evidence="2">Sm68313</strain>
        <plasmid evidence="2">pDCPR1</plasmid>
    </source>
</reference>
<geneLocation type="plasmid" evidence="2">
    <name>pDCPR1</name>
</geneLocation>
<feature type="domain" description="Large polyvalent protein associated" evidence="1">
    <location>
        <begin position="7"/>
        <end position="99"/>
    </location>
</feature>
<dbReference type="AlphaFoldDB" id="A0A096XNT0"/>
<proteinExistence type="predicted"/>